<evidence type="ECO:0008006" key="12">
    <source>
        <dbReference type="Google" id="ProtNLM"/>
    </source>
</evidence>
<name>F9F3J4_FUSOF</name>
<comment type="subcellular location">
    <subcellularLocation>
        <location evidence="1">Nucleus</location>
    </subcellularLocation>
</comment>
<dbReference type="Gene3D" id="3.30.160.60">
    <property type="entry name" value="Classic Zinc Finger"/>
    <property type="match status" value="1"/>
</dbReference>
<dbReference type="Pfam" id="PF03184">
    <property type="entry name" value="DDE_1"/>
    <property type="match status" value="1"/>
</dbReference>
<feature type="domain" description="HTH CENPB-type" evidence="10">
    <location>
        <begin position="653"/>
        <end position="722"/>
    </location>
</feature>
<dbReference type="InterPro" id="IPR007219">
    <property type="entry name" value="XnlR_reg_dom"/>
</dbReference>
<dbReference type="InterPro" id="IPR051059">
    <property type="entry name" value="VerF-like"/>
</dbReference>
<evidence type="ECO:0000256" key="5">
    <source>
        <dbReference type="ARBA" id="ARBA00022833"/>
    </source>
</evidence>
<feature type="domain" description="C2H2-type" evidence="9">
    <location>
        <begin position="4"/>
        <end position="22"/>
    </location>
</feature>
<dbReference type="GO" id="GO:0008270">
    <property type="term" value="F:zinc ion binding"/>
    <property type="evidence" value="ECO:0007669"/>
    <property type="project" value="UniProtKB-KW"/>
</dbReference>
<dbReference type="GO" id="GO:0006351">
    <property type="term" value="P:DNA-templated transcription"/>
    <property type="evidence" value="ECO:0007669"/>
    <property type="project" value="InterPro"/>
</dbReference>
<evidence type="ECO:0000256" key="1">
    <source>
        <dbReference type="ARBA" id="ARBA00004123"/>
    </source>
</evidence>
<dbReference type="PROSITE" id="PS50157">
    <property type="entry name" value="ZINC_FINGER_C2H2_2"/>
    <property type="match status" value="1"/>
</dbReference>
<keyword evidence="2" id="KW-0479">Metal-binding</keyword>
<keyword evidence="7" id="KW-0539">Nucleus</keyword>
<keyword evidence="4 8" id="KW-0863">Zinc-finger</keyword>
<organism evidence="11">
    <name type="scientific">Fusarium oxysporum (strain Fo5176)</name>
    <name type="common">Fusarium vascular wilt</name>
    <dbReference type="NCBI Taxonomy" id="660025"/>
    <lineage>
        <taxon>Eukaryota</taxon>
        <taxon>Fungi</taxon>
        <taxon>Dikarya</taxon>
        <taxon>Ascomycota</taxon>
        <taxon>Pezizomycotina</taxon>
        <taxon>Sordariomycetes</taxon>
        <taxon>Hypocreomycetidae</taxon>
        <taxon>Hypocreales</taxon>
        <taxon>Nectriaceae</taxon>
        <taxon>Fusarium</taxon>
        <taxon>Fusarium oxysporum species complex</taxon>
    </lineage>
</organism>
<dbReference type="Pfam" id="PF04082">
    <property type="entry name" value="Fungal_trans"/>
    <property type="match status" value="1"/>
</dbReference>
<proteinExistence type="predicted"/>
<evidence type="ECO:0000256" key="3">
    <source>
        <dbReference type="ARBA" id="ARBA00022737"/>
    </source>
</evidence>
<dbReference type="GO" id="GO:0000981">
    <property type="term" value="F:DNA-binding transcription factor activity, RNA polymerase II-specific"/>
    <property type="evidence" value="ECO:0007669"/>
    <property type="project" value="InterPro"/>
</dbReference>
<dbReference type="InterPro" id="IPR004875">
    <property type="entry name" value="DDE_SF_endonuclease_dom"/>
</dbReference>
<dbReference type="OrthoDB" id="5231586at2759"/>
<evidence type="ECO:0000313" key="11">
    <source>
        <dbReference type="EMBL" id="EGU88513.1"/>
    </source>
</evidence>
<evidence type="ECO:0000256" key="7">
    <source>
        <dbReference type="ARBA" id="ARBA00023242"/>
    </source>
</evidence>
<evidence type="ECO:0000256" key="8">
    <source>
        <dbReference type="PROSITE-ProRule" id="PRU00042"/>
    </source>
</evidence>
<evidence type="ECO:0000256" key="2">
    <source>
        <dbReference type="ARBA" id="ARBA00022723"/>
    </source>
</evidence>
<gene>
    <name evidence="11" type="ORF">FOXB_00969</name>
</gene>
<dbReference type="PROSITE" id="PS51253">
    <property type="entry name" value="HTH_CENPB"/>
    <property type="match status" value="1"/>
</dbReference>
<dbReference type="EMBL" id="AFQF01000389">
    <property type="protein sequence ID" value="EGU88513.1"/>
    <property type="molecule type" value="Genomic_DNA"/>
</dbReference>
<dbReference type="GO" id="GO:0000978">
    <property type="term" value="F:RNA polymerase II cis-regulatory region sequence-specific DNA binding"/>
    <property type="evidence" value="ECO:0007669"/>
    <property type="project" value="InterPro"/>
</dbReference>
<keyword evidence="5" id="KW-0862">Zinc</keyword>
<dbReference type="PANTHER" id="PTHR40626">
    <property type="entry name" value="MIP31509P"/>
    <property type="match status" value="1"/>
</dbReference>
<reference evidence="11" key="1">
    <citation type="journal article" date="2012" name="Mol. Plant Microbe Interact.">
        <title>A highly conserved effector in Fusarium oxysporum is required for full virulence on Arabidopsis.</title>
        <authorList>
            <person name="Thatcher L.F."/>
            <person name="Gardiner D.M."/>
            <person name="Kazan K."/>
            <person name="Manners J."/>
        </authorList>
    </citation>
    <scope>NUCLEOTIDE SEQUENCE [LARGE SCALE GENOMIC DNA]</scope>
    <source>
        <strain evidence="11">Fo5176</strain>
    </source>
</reference>
<comment type="caution">
    <text evidence="11">The sequence shown here is derived from an EMBL/GenBank/DDBJ whole genome shotgun (WGS) entry which is preliminary data.</text>
</comment>
<dbReference type="STRING" id="660025.F9F3J4"/>
<sequence>MEPHLCPICHRTFSRKEHLRRHLLSLCVQELRQSFQSKVSGLEENHDHVSCADQHGHLSLEPLSDHMICQLESNSYRESIRDGASQSLSIFVRTITKFELNWVFDPEFTLPASPSPCTTSFSDAQASQMPTRGLPSSVTMMDAGDATASCIWPWSSVTMMDAGDTAASCIWPWSSVTTMDPGDTAVSCVWPWSSDFNNENSPCAYGSLNLDHESARIEAIQPTPYLAEASKTWTPSPGHLWSTGYNDYLTVSNEIMSRLRNEICHKRSGQAMYPHGWSSQIENECFALFGPNSLMKFTEEYWSTWYIHWPAIHRATFRISQAPPALVASMVLLATSYSPDVHTRELARRWGDAVEAIVFTDEHFGSATLFSTLNAACLERRLRALQAGLAICVYQTFEGSAVASRKARRSRFNDIVDMGRELGFQNGQHTDLQNVTHDTFCWKEFILKEELIRLHLSTLTSIIILDSSFSIIYNTVPKVMVEEVQTDLFCPEACFQASTESECLQHLVAWVSHPLRKGRRISFADALKILSATQLDSQTQQMFTQFGELNLPRETFGIPTQSTGDESARGERWRQTGFMKDPLQFWLLGQIMLDRHYNYNVFDKHAPQTTKTLLALQALQNNPKLSVRRAAKMYEIDERRLRRRQQGIQSRRDWIPKSRKLSDLEEQIIVQFVLDLDSRGFPSRLRFVEEMANSLLADRDASPVGKRWAHNFVKRQPELKTRLFRKYDYQRAKCEDPSIIRGWFRLVQNAIAKYGIRSDDIWNFDETGFMMGIIMAGMVITGSERQGRPKSVQPGNREWITVIQAISAEGQSIAPFIIGAGQYHLANWYRECNLPGDWVIATSQNGWTNNQLGLEWLKHFDQSITKRLNSRYCLLILDSYESHHSVSFKAYCKANKIITLYMPAHLSHLL</sequence>
<evidence type="ECO:0000259" key="9">
    <source>
        <dbReference type="PROSITE" id="PS50157"/>
    </source>
</evidence>
<evidence type="ECO:0000259" key="10">
    <source>
        <dbReference type="PROSITE" id="PS51253"/>
    </source>
</evidence>
<dbReference type="PANTHER" id="PTHR40626:SF3">
    <property type="entry name" value="TRANSCRIPTION FACTOR WITH C2H2 AND ZN(2)-CYS(6) DNA BINDING DOMAIN (EUROFUNG)-RELATED"/>
    <property type="match status" value="1"/>
</dbReference>
<protein>
    <recommendedName>
        <fullName evidence="12">HTH CENPB-type domain-containing protein</fullName>
    </recommendedName>
</protein>
<dbReference type="InterPro" id="IPR013087">
    <property type="entry name" value="Znf_C2H2_type"/>
</dbReference>
<dbReference type="GO" id="GO:0000785">
    <property type="term" value="C:chromatin"/>
    <property type="evidence" value="ECO:0007669"/>
    <property type="project" value="TreeGrafter"/>
</dbReference>
<keyword evidence="6" id="KW-0238">DNA-binding</keyword>
<evidence type="ECO:0000256" key="6">
    <source>
        <dbReference type="ARBA" id="ARBA00023125"/>
    </source>
</evidence>
<keyword evidence="3" id="KW-0677">Repeat</keyword>
<dbReference type="GO" id="GO:0005634">
    <property type="term" value="C:nucleus"/>
    <property type="evidence" value="ECO:0007669"/>
    <property type="project" value="UniProtKB-SubCell"/>
</dbReference>
<accession>F9F3J4</accession>
<dbReference type="AlphaFoldDB" id="F9F3J4"/>
<dbReference type="InterPro" id="IPR006600">
    <property type="entry name" value="HTH_CenpB_DNA-bd_dom"/>
</dbReference>
<evidence type="ECO:0000256" key="4">
    <source>
        <dbReference type="ARBA" id="ARBA00022771"/>
    </source>
</evidence>